<organism evidence="2">
    <name type="scientific">Haptolina brevifila</name>
    <dbReference type="NCBI Taxonomy" id="156173"/>
    <lineage>
        <taxon>Eukaryota</taxon>
        <taxon>Haptista</taxon>
        <taxon>Haptophyta</taxon>
        <taxon>Prymnesiophyceae</taxon>
        <taxon>Prymnesiales</taxon>
        <taxon>Prymnesiaceae</taxon>
        <taxon>Haptolina</taxon>
    </lineage>
</organism>
<sequence>MLQDPASRAGEGSGLPGTAESLLSHSNNANDSNNAPPPAKSKAKAKSKRSTAPEAAPEAAPAAAPAAAEPPTKRTKNPKKTEHAFVPPLAFSDSVRKRVTDDPVQAGMELAYFMDLPPAMGGRDWFVGKVLRMSRSAWADVHFPDGKLWLAVKESERGARWVALAP</sequence>
<name>A0A7S2FNL6_9EUKA</name>
<dbReference type="AlphaFoldDB" id="A0A7S2FNL6"/>
<reference evidence="2" key="1">
    <citation type="submission" date="2021-01" db="EMBL/GenBank/DDBJ databases">
        <authorList>
            <person name="Corre E."/>
            <person name="Pelletier E."/>
            <person name="Niang G."/>
            <person name="Scheremetjew M."/>
            <person name="Finn R."/>
            <person name="Kale V."/>
            <person name="Holt S."/>
            <person name="Cochrane G."/>
            <person name="Meng A."/>
            <person name="Brown T."/>
            <person name="Cohen L."/>
        </authorList>
    </citation>
    <scope>NUCLEOTIDE SEQUENCE</scope>
    <source>
        <strain evidence="2">UTEX LB 985</strain>
    </source>
</reference>
<feature type="region of interest" description="Disordered" evidence="1">
    <location>
        <begin position="1"/>
        <end position="89"/>
    </location>
</feature>
<proteinExistence type="predicted"/>
<feature type="compositionally biased region" description="Low complexity" evidence="1">
    <location>
        <begin position="24"/>
        <end position="34"/>
    </location>
</feature>
<evidence type="ECO:0000313" key="2">
    <source>
        <dbReference type="EMBL" id="CAD9402292.1"/>
    </source>
</evidence>
<dbReference type="EMBL" id="HBGU01005432">
    <property type="protein sequence ID" value="CAD9402292.1"/>
    <property type="molecule type" value="Transcribed_RNA"/>
</dbReference>
<protein>
    <submittedName>
        <fullName evidence="2">Uncharacterized protein</fullName>
    </submittedName>
</protein>
<feature type="compositionally biased region" description="Low complexity" evidence="1">
    <location>
        <begin position="50"/>
        <end position="70"/>
    </location>
</feature>
<evidence type="ECO:0000256" key="1">
    <source>
        <dbReference type="SAM" id="MobiDB-lite"/>
    </source>
</evidence>
<gene>
    <name evidence="2" type="ORF">CBRE1094_LOCUS2951</name>
</gene>
<accession>A0A7S2FNL6</accession>